<reference evidence="2 3" key="2">
    <citation type="submission" date="2018-11" db="EMBL/GenBank/DDBJ databases">
        <authorList>
            <consortium name="Pathogen Informatics"/>
        </authorList>
    </citation>
    <scope>NUCLEOTIDE SEQUENCE [LARGE SCALE GENOMIC DNA]</scope>
</reference>
<protein>
    <submittedName>
        <fullName evidence="4">Ovule protein</fullName>
    </submittedName>
</protein>
<sequence>MDYSSVFSFDLHSPIVVTIFDSSYLKQRMRGVGWLDNCHRNDVKRSNDKPPPPLSISSSNAAHISRDRITGA</sequence>
<dbReference type="AlphaFoldDB" id="A0A183HKQ6"/>
<keyword evidence="3" id="KW-1185">Reference proteome</keyword>
<dbReference type="EMBL" id="UZAJ01008852">
    <property type="protein sequence ID" value="VDO53901.1"/>
    <property type="molecule type" value="Genomic_DNA"/>
</dbReference>
<evidence type="ECO:0000313" key="3">
    <source>
        <dbReference type="Proteomes" id="UP000267606"/>
    </source>
</evidence>
<dbReference type="WBParaSite" id="OFLC_0000806701-mRNA-1">
    <property type="protein sequence ID" value="OFLC_0000806701-mRNA-1"/>
    <property type="gene ID" value="OFLC_0000806701"/>
</dbReference>
<accession>A0A183HKQ6</accession>
<dbReference type="Proteomes" id="UP000267606">
    <property type="component" value="Unassembled WGS sequence"/>
</dbReference>
<evidence type="ECO:0000256" key="1">
    <source>
        <dbReference type="SAM" id="MobiDB-lite"/>
    </source>
</evidence>
<feature type="region of interest" description="Disordered" evidence="1">
    <location>
        <begin position="40"/>
        <end position="72"/>
    </location>
</feature>
<evidence type="ECO:0000313" key="4">
    <source>
        <dbReference type="WBParaSite" id="OFLC_0000806701-mRNA-1"/>
    </source>
</evidence>
<proteinExistence type="predicted"/>
<evidence type="ECO:0000313" key="2">
    <source>
        <dbReference type="EMBL" id="VDO53901.1"/>
    </source>
</evidence>
<organism evidence="4">
    <name type="scientific">Onchocerca flexuosa</name>
    <dbReference type="NCBI Taxonomy" id="387005"/>
    <lineage>
        <taxon>Eukaryota</taxon>
        <taxon>Metazoa</taxon>
        <taxon>Ecdysozoa</taxon>
        <taxon>Nematoda</taxon>
        <taxon>Chromadorea</taxon>
        <taxon>Rhabditida</taxon>
        <taxon>Spirurina</taxon>
        <taxon>Spiruromorpha</taxon>
        <taxon>Filarioidea</taxon>
        <taxon>Onchocercidae</taxon>
        <taxon>Onchocerca</taxon>
    </lineage>
</organism>
<reference evidence="4" key="1">
    <citation type="submission" date="2016-06" db="UniProtKB">
        <authorList>
            <consortium name="WormBaseParasite"/>
        </authorList>
    </citation>
    <scope>IDENTIFICATION</scope>
</reference>
<name>A0A183HKQ6_9BILA</name>
<gene>
    <name evidence="2" type="ORF">OFLC_LOCUS8069</name>
</gene>